<evidence type="ECO:0000256" key="1">
    <source>
        <dbReference type="SAM" id="MobiDB-lite"/>
    </source>
</evidence>
<accession>A0ABU6QG01</accession>
<keyword evidence="3" id="KW-1185">Reference proteome</keyword>
<dbReference type="Proteomes" id="UP001341840">
    <property type="component" value="Unassembled WGS sequence"/>
</dbReference>
<name>A0ABU6QG01_9FABA</name>
<feature type="compositionally biased region" description="Polar residues" evidence="1">
    <location>
        <begin position="89"/>
        <end position="101"/>
    </location>
</feature>
<proteinExistence type="predicted"/>
<reference evidence="2 3" key="1">
    <citation type="journal article" date="2023" name="Plants (Basel)">
        <title>Bridging the Gap: Combining Genomics and Transcriptomics Approaches to Understand Stylosanthes scabra, an Orphan Legume from the Brazilian Caatinga.</title>
        <authorList>
            <person name="Ferreira-Neto J.R.C."/>
            <person name="da Silva M.D."/>
            <person name="Binneck E."/>
            <person name="de Melo N.F."/>
            <person name="da Silva R.H."/>
            <person name="de Melo A.L.T.M."/>
            <person name="Pandolfi V."/>
            <person name="Bustamante F.O."/>
            <person name="Brasileiro-Vidal A.C."/>
            <person name="Benko-Iseppon A.M."/>
        </authorList>
    </citation>
    <scope>NUCLEOTIDE SEQUENCE [LARGE SCALE GENOMIC DNA]</scope>
    <source>
        <tissue evidence="2">Leaves</tissue>
    </source>
</reference>
<evidence type="ECO:0000313" key="3">
    <source>
        <dbReference type="Proteomes" id="UP001341840"/>
    </source>
</evidence>
<feature type="region of interest" description="Disordered" evidence="1">
    <location>
        <begin position="89"/>
        <end position="109"/>
    </location>
</feature>
<feature type="region of interest" description="Disordered" evidence="1">
    <location>
        <begin position="1"/>
        <end position="28"/>
    </location>
</feature>
<sequence>MDVKSVCQPHQEALPTSPLGRVPTAVGPTPHHRCSRLFALSLSRPPVSPPSPSALPSSLSSPAAAVAICSANAFWSRDLFLRRALSFSSPPTRSGLTSSPQPGAPSCRHPQLCCPSVTRSASSQSSPRSGGGGHGSLWVVLHEAARLALQWEKGWKHRKKEVECGNALLKKGINLLQPPRTSFFSGGAHLLLLRRSGTSFFSAAADLRSRREAVTVRRRCQCLPPIRASPVLTYEPANNRVNLQQPSFTCDWY</sequence>
<gene>
    <name evidence="2" type="ORF">PIB30_046129</name>
</gene>
<protein>
    <submittedName>
        <fullName evidence="2">Uncharacterized protein</fullName>
    </submittedName>
</protein>
<evidence type="ECO:0000313" key="2">
    <source>
        <dbReference type="EMBL" id="MED6110798.1"/>
    </source>
</evidence>
<organism evidence="2 3">
    <name type="scientific">Stylosanthes scabra</name>
    <dbReference type="NCBI Taxonomy" id="79078"/>
    <lineage>
        <taxon>Eukaryota</taxon>
        <taxon>Viridiplantae</taxon>
        <taxon>Streptophyta</taxon>
        <taxon>Embryophyta</taxon>
        <taxon>Tracheophyta</taxon>
        <taxon>Spermatophyta</taxon>
        <taxon>Magnoliopsida</taxon>
        <taxon>eudicotyledons</taxon>
        <taxon>Gunneridae</taxon>
        <taxon>Pentapetalae</taxon>
        <taxon>rosids</taxon>
        <taxon>fabids</taxon>
        <taxon>Fabales</taxon>
        <taxon>Fabaceae</taxon>
        <taxon>Papilionoideae</taxon>
        <taxon>50 kb inversion clade</taxon>
        <taxon>dalbergioids sensu lato</taxon>
        <taxon>Dalbergieae</taxon>
        <taxon>Pterocarpus clade</taxon>
        <taxon>Stylosanthes</taxon>
    </lineage>
</organism>
<dbReference type="EMBL" id="JASCZI010000286">
    <property type="protein sequence ID" value="MED6110798.1"/>
    <property type="molecule type" value="Genomic_DNA"/>
</dbReference>
<comment type="caution">
    <text evidence="2">The sequence shown here is derived from an EMBL/GenBank/DDBJ whole genome shotgun (WGS) entry which is preliminary data.</text>
</comment>